<feature type="domain" description="F-box" evidence="2">
    <location>
        <begin position="1"/>
        <end position="45"/>
    </location>
</feature>
<dbReference type="Proteomes" id="UP001556367">
    <property type="component" value="Unassembled WGS sequence"/>
</dbReference>
<reference evidence="4" key="1">
    <citation type="submission" date="2024-06" db="EMBL/GenBank/DDBJ databases">
        <title>Multi-omics analyses provide insights into the biosynthesis of the anticancer antibiotic pleurotin in Hohenbuehelia grisea.</title>
        <authorList>
            <person name="Weaver J.A."/>
            <person name="Alberti F."/>
        </authorList>
    </citation>
    <scope>NUCLEOTIDE SEQUENCE [LARGE SCALE GENOMIC DNA]</scope>
    <source>
        <strain evidence="4">T-177</strain>
    </source>
</reference>
<dbReference type="InterPro" id="IPR001810">
    <property type="entry name" value="F-box_dom"/>
</dbReference>
<dbReference type="PROSITE" id="PS50181">
    <property type="entry name" value="FBOX"/>
    <property type="match status" value="1"/>
</dbReference>
<comment type="caution">
    <text evidence="3">The sequence shown here is derived from an EMBL/GenBank/DDBJ whole genome shotgun (WGS) entry which is preliminary data.</text>
</comment>
<feature type="region of interest" description="Disordered" evidence="1">
    <location>
        <begin position="116"/>
        <end position="135"/>
    </location>
</feature>
<dbReference type="SMART" id="SM00256">
    <property type="entry name" value="FBOX"/>
    <property type="match status" value="1"/>
</dbReference>
<evidence type="ECO:0000259" key="2">
    <source>
        <dbReference type="PROSITE" id="PS50181"/>
    </source>
</evidence>
<evidence type="ECO:0000313" key="3">
    <source>
        <dbReference type="EMBL" id="KAL0952020.1"/>
    </source>
</evidence>
<dbReference type="SUPFAM" id="SSF81383">
    <property type="entry name" value="F-box domain"/>
    <property type="match status" value="1"/>
</dbReference>
<feature type="compositionally biased region" description="Basic and acidic residues" evidence="1">
    <location>
        <begin position="123"/>
        <end position="135"/>
    </location>
</feature>
<protein>
    <recommendedName>
        <fullName evidence="2">F-box domain-containing protein</fullName>
    </recommendedName>
</protein>
<dbReference type="CDD" id="cd09917">
    <property type="entry name" value="F-box_SF"/>
    <property type="match status" value="1"/>
</dbReference>
<organism evidence="3 4">
    <name type="scientific">Hohenbuehelia grisea</name>
    <dbReference type="NCBI Taxonomy" id="104357"/>
    <lineage>
        <taxon>Eukaryota</taxon>
        <taxon>Fungi</taxon>
        <taxon>Dikarya</taxon>
        <taxon>Basidiomycota</taxon>
        <taxon>Agaricomycotina</taxon>
        <taxon>Agaricomycetes</taxon>
        <taxon>Agaricomycetidae</taxon>
        <taxon>Agaricales</taxon>
        <taxon>Pleurotineae</taxon>
        <taxon>Pleurotaceae</taxon>
        <taxon>Hohenbuehelia</taxon>
    </lineage>
</organism>
<evidence type="ECO:0000313" key="4">
    <source>
        <dbReference type="Proteomes" id="UP001556367"/>
    </source>
</evidence>
<accession>A0ABR3J964</accession>
<dbReference type="EMBL" id="JASNQZ010000011">
    <property type="protein sequence ID" value="KAL0952020.1"/>
    <property type="molecule type" value="Genomic_DNA"/>
</dbReference>
<sequence length="535" mass="60139">MAKDTLPSELTLQILSYLAKSELATCRLTCKAFEATIRPQFYRTVSWDFDKLRGRKLLDLIGVLTSYTYAAGAHAEELEVSGSLPLLWLVGPLSFKDTKDDAHSSGTLARILSAFTKKPPKPPPEHHEGWPRKGRETPQSVAIRHLFRTFPQHLRNVRSVRWELTYSSAQYDSLLVEGLTELPLLVSFAIHSINDVSYLMPLDRFTTLESITLSGKSISFQNLLRLNVPIMLERNPKVVSLSLGYTHREFSLALDELIKPLETCTYLRGPLQELKILGFSAAVPEQSMMDLRRLTSLELNSHSRPNVRFSHTMLLAKLQAEQIHLQHLVIDVPSAALFSYLSSYSGLLSLTISRAGTEDATSSDVLANQFYSEVLPHHVSTLTRLSISATFEGRWCFGEHNAGPFGQCLGLRDLEVSLLFPECSWQKGMFFQSVALVLQSASQLPRLRTLQLLVARHEDERSALHGETVNRQKILKRALIHEIPLVDFCRPHSYPHEVVAAGKTFVLLDSISGGYRYTRIPSPEPLTKKSPVEDN</sequence>
<dbReference type="InterPro" id="IPR036047">
    <property type="entry name" value="F-box-like_dom_sf"/>
</dbReference>
<dbReference type="Gene3D" id="1.20.1280.50">
    <property type="match status" value="1"/>
</dbReference>
<gene>
    <name evidence="3" type="ORF">HGRIS_008669</name>
</gene>
<proteinExistence type="predicted"/>
<name>A0ABR3J964_9AGAR</name>
<keyword evidence="4" id="KW-1185">Reference proteome</keyword>
<dbReference type="Pfam" id="PF12937">
    <property type="entry name" value="F-box-like"/>
    <property type="match status" value="1"/>
</dbReference>
<evidence type="ECO:0000256" key="1">
    <source>
        <dbReference type="SAM" id="MobiDB-lite"/>
    </source>
</evidence>